<dbReference type="EMBL" id="CP019697">
    <property type="protein sequence ID" value="AQS50743.1"/>
    <property type="molecule type" value="Genomic_DNA"/>
</dbReference>
<dbReference type="Proteomes" id="UP000189369">
    <property type="component" value="Chromosome"/>
</dbReference>
<dbReference type="AlphaFoldDB" id="A0A1U9JY61"/>
<dbReference type="InterPro" id="IPR045521">
    <property type="entry name" value="DUF6475"/>
</dbReference>
<evidence type="ECO:0000313" key="2">
    <source>
        <dbReference type="EMBL" id="AQS50743.1"/>
    </source>
</evidence>
<dbReference type="Gene3D" id="1.10.8.200">
    <property type="entry name" value="Replisome organizer (g39p helicase loader/inhibitor protein)"/>
    <property type="match status" value="1"/>
</dbReference>
<name>A0A1U9JY61_9BURK</name>
<feature type="domain" description="DUF6475" evidence="1">
    <location>
        <begin position="99"/>
        <end position="187"/>
    </location>
</feature>
<dbReference type="Pfam" id="PF20081">
    <property type="entry name" value="DUF6475"/>
    <property type="match status" value="1"/>
</dbReference>
<protein>
    <recommendedName>
        <fullName evidence="1">DUF6475 domain-containing protein</fullName>
    </recommendedName>
</protein>
<gene>
    <name evidence="2" type="ORF">PAEH1_02745</name>
</gene>
<dbReference type="OrthoDB" id="8561347at2"/>
<proteinExistence type="predicted"/>
<accession>A0A1U9JY61</accession>
<sequence length="217" mass="24472">MVETDKERFFGLMADVYAFYRQDVSTFALSVWWEGMKSFDFRAVSDALNRHCLNPDNGQFMPKPADIVKLLRGSSQDGALVAWAKVDRAVRSVGTYQSVVFDDPAINAVLQDMGGWVQLGNKTEDEWPFVAREFENRYRGYRNRGEFEFPKWLPGIAESQNAQNGQRIAPPMLIGDANRAKQVLLKGTDNPRIGFNQLDADDFGEVLKLSAPVKEVA</sequence>
<dbReference type="STRING" id="643674.PAEH1_02745"/>
<reference evidence="2 3" key="1">
    <citation type="submission" date="2017-01" db="EMBL/GenBank/DDBJ databases">
        <title>Complete Genome Sequence of Paenalcaligenes hominis, Isolated from a paraplegic Patient with neurogenic bladder.</title>
        <authorList>
            <person name="Mukhopadhyay R."/>
            <person name="Joaquin J."/>
            <person name="Hogue R."/>
            <person name="Kilaru A."/>
            <person name="Jospin G."/>
            <person name="Mars K."/>
            <person name="Eisen J.A."/>
            <person name="Chaturvedi V."/>
        </authorList>
    </citation>
    <scope>NUCLEOTIDE SEQUENCE [LARGE SCALE GENOMIC DNA]</scope>
    <source>
        <strain evidence="2 3">15S00501</strain>
    </source>
</reference>
<dbReference type="KEGG" id="phn:PAEH1_02745"/>
<evidence type="ECO:0000313" key="3">
    <source>
        <dbReference type="Proteomes" id="UP000189369"/>
    </source>
</evidence>
<organism evidence="2 3">
    <name type="scientific">Paenalcaligenes hominis</name>
    <dbReference type="NCBI Taxonomy" id="643674"/>
    <lineage>
        <taxon>Bacteria</taxon>
        <taxon>Pseudomonadati</taxon>
        <taxon>Pseudomonadota</taxon>
        <taxon>Betaproteobacteria</taxon>
        <taxon>Burkholderiales</taxon>
        <taxon>Alcaligenaceae</taxon>
        <taxon>Paenalcaligenes</taxon>
    </lineage>
</organism>
<evidence type="ECO:0000259" key="1">
    <source>
        <dbReference type="Pfam" id="PF20081"/>
    </source>
</evidence>